<name>A0A4R1HXH7_PSEEN</name>
<evidence type="ECO:0000313" key="2">
    <source>
        <dbReference type="Proteomes" id="UP000295560"/>
    </source>
</evidence>
<evidence type="ECO:0000313" key="1">
    <source>
        <dbReference type="EMBL" id="TCK26203.1"/>
    </source>
</evidence>
<organism evidence="1 2">
    <name type="scientific">Pseudonocardia endophytica</name>
    <dbReference type="NCBI Taxonomy" id="401976"/>
    <lineage>
        <taxon>Bacteria</taxon>
        <taxon>Bacillati</taxon>
        <taxon>Actinomycetota</taxon>
        <taxon>Actinomycetes</taxon>
        <taxon>Pseudonocardiales</taxon>
        <taxon>Pseudonocardiaceae</taxon>
        <taxon>Pseudonocardia</taxon>
    </lineage>
</organism>
<keyword evidence="2" id="KW-1185">Reference proteome</keyword>
<sequence length="80" mass="8883">MTPDDTSRGAWALGLVEGELFRIGGVDLLDDARVEARWYADLYHPWTGGGDEPLERLAARIEILSLRAERGAGRPVRVLH</sequence>
<dbReference type="EMBL" id="SMFZ01000001">
    <property type="protein sequence ID" value="TCK26203.1"/>
    <property type="molecule type" value="Genomic_DNA"/>
</dbReference>
<dbReference type="RefSeq" id="WP_132423094.1">
    <property type="nucleotide sequence ID" value="NZ_SMFZ01000001.1"/>
</dbReference>
<protein>
    <submittedName>
        <fullName evidence="1">Uncharacterized protein</fullName>
    </submittedName>
</protein>
<dbReference type="OrthoDB" id="3571180at2"/>
<dbReference type="Proteomes" id="UP000295560">
    <property type="component" value="Unassembled WGS sequence"/>
</dbReference>
<comment type="caution">
    <text evidence="1">The sequence shown here is derived from an EMBL/GenBank/DDBJ whole genome shotgun (WGS) entry which is preliminary data.</text>
</comment>
<reference evidence="1 2" key="1">
    <citation type="submission" date="2019-03" db="EMBL/GenBank/DDBJ databases">
        <title>Sequencing the genomes of 1000 actinobacteria strains.</title>
        <authorList>
            <person name="Klenk H.-P."/>
        </authorList>
    </citation>
    <scope>NUCLEOTIDE SEQUENCE [LARGE SCALE GENOMIC DNA]</scope>
    <source>
        <strain evidence="1 2">DSM 44969</strain>
    </source>
</reference>
<accession>A0A4R1HXH7</accession>
<dbReference type="AlphaFoldDB" id="A0A4R1HXH7"/>
<proteinExistence type="predicted"/>
<gene>
    <name evidence="1" type="ORF">EV378_2032</name>
</gene>